<comment type="caution">
    <text evidence="6">The sequence shown here is derived from an EMBL/GenBank/DDBJ whole genome shotgun (WGS) entry which is preliminary data.</text>
</comment>
<dbReference type="Gene3D" id="3.40.50.150">
    <property type="entry name" value="Vaccinia Virus protein VP39"/>
    <property type="match status" value="1"/>
</dbReference>
<keyword evidence="2" id="KW-0808">Transferase</keyword>
<evidence type="ECO:0000256" key="3">
    <source>
        <dbReference type="ARBA" id="ARBA00022691"/>
    </source>
</evidence>
<sequence>MDSSPLTDLVGIISNGVASIESAYKKENVSFPALNEPFSPGPLDNDAALDMTIRTVVAASLQLIATIRPPMESLQEVASGMYMSATLGTVNEAHVANVLGNAGTQGMAVQDISKEVGIESGPLARVLRFLATRHVFREVAPNVFANNRISSSLVKVSSVEEMRKNPASQYDGSPVAAVVGHITDEALKSSPFIPTYLSGGHKDAASPFNMAMNTKASIWEWFEQPENAMRGHRFNTAMKGGGERFPPSTYIEAFDWKSLGNDAVVVDVGGGVGPVTLALHKAFPQLQYIVQDLGPVIGDAKKFWDAEAPTAITSGKVKLQVHSFFDPQKEEKAAVYFMRLVLHDWPQSTSQKIMTTLRKAADPKSKLIVFDMVVPHACAEVPPLPGAVIGPPAPAPLLSNFAAGHFVTMVDIQMLNLVNGMERTLEDFVHLGDHSGWKLESVKPGPLPAFIFSPV</sequence>
<evidence type="ECO:0000259" key="5">
    <source>
        <dbReference type="Pfam" id="PF08100"/>
    </source>
</evidence>
<dbReference type="GeneID" id="66082277"/>
<dbReference type="PANTHER" id="PTHR43712:SF2">
    <property type="entry name" value="O-METHYLTRANSFERASE CICE"/>
    <property type="match status" value="1"/>
</dbReference>
<reference evidence="6" key="1">
    <citation type="journal article" date="2021" name="Genome Biol. Evol.">
        <title>The assembled and annotated genome of the fairy-ring fungus Marasmius oreades.</title>
        <authorList>
            <person name="Hiltunen M."/>
            <person name="Ament-Velasquez S.L."/>
            <person name="Johannesson H."/>
        </authorList>
    </citation>
    <scope>NUCLEOTIDE SEQUENCE</scope>
    <source>
        <strain evidence="6">03SP1</strain>
    </source>
</reference>
<dbReference type="PANTHER" id="PTHR43712">
    <property type="entry name" value="PUTATIVE (AFU_ORTHOLOGUE AFUA_4G14580)-RELATED"/>
    <property type="match status" value="1"/>
</dbReference>
<dbReference type="Gene3D" id="1.10.10.10">
    <property type="entry name" value="Winged helix-like DNA-binding domain superfamily/Winged helix DNA-binding domain"/>
    <property type="match status" value="1"/>
</dbReference>
<evidence type="ECO:0000256" key="1">
    <source>
        <dbReference type="ARBA" id="ARBA00022603"/>
    </source>
</evidence>
<evidence type="ECO:0000313" key="7">
    <source>
        <dbReference type="Proteomes" id="UP001049176"/>
    </source>
</evidence>
<dbReference type="InterPro" id="IPR001077">
    <property type="entry name" value="COMT_C"/>
</dbReference>
<dbReference type="PROSITE" id="PS51683">
    <property type="entry name" value="SAM_OMT_II"/>
    <property type="match status" value="1"/>
</dbReference>
<evidence type="ECO:0008006" key="8">
    <source>
        <dbReference type="Google" id="ProtNLM"/>
    </source>
</evidence>
<dbReference type="OrthoDB" id="2410195at2759"/>
<dbReference type="AlphaFoldDB" id="A0A9P7RP53"/>
<dbReference type="SUPFAM" id="SSF46785">
    <property type="entry name" value="Winged helix' DNA-binding domain"/>
    <property type="match status" value="1"/>
</dbReference>
<evidence type="ECO:0000259" key="4">
    <source>
        <dbReference type="Pfam" id="PF00891"/>
    </source>
</evidence>
<dbReference type="SUPFAM" id="SSF53335">
    <property type="entry name" value="S-adenosyl-L-methionine-dependent methyltransferases"/>
    <property type="match status" value="1"/>
</dbReference>
<dbReference type="InterPro" id="IPR016461">
    <property type="entry name" value="COMT-like"/>
</dbReference>
<dbReference type="GO" id="GO:0032259">
    <property type="term" value="P:methylation"/>
    <property type="evidence" value="ECO:0007669"/>
    <property type="project" value="UniProtKB-KW"/>
</dbReference>
<dbReference type="Pfam" id="PF00891">
    <property type="entry name" value="Methyltransf_2"/>
    <property type="match status" value="1"/>
</dbReference>
<name>A0A9P7RP53_9AGAR</name>
<evidence type="ECO:0000313" key="6">
    <source>
        <dbReference type="EMBL" id="KAG7087221.1"/>
    </source>
</evidence>
<dbReference type="InterPro" id="IPR036390">
    <property type="entry name" value="WH_DNA-bd_sf"/>
</dbReference>
<protein>
    <recommendedName>
        <fullName evidence="8">S-adenosyl-L-methionine-dependent methyltransferase</fullName>
    </recommendedName>
</protein>
<organism evidence="6 7">
    <name type="scientific">Marasmius oreades</name>
    <name type="common">fairy-ring Marasmius</name>
    <dbReference type="NCBI Taxonomy" id="181124"/>
    <lineage>
        <taxon>Eukaryota</taxon>
        <taxon>Fungi</taxon>
        <taxon>Dikarya</taxon>
        <taxon>Basidiomycota</taxon>
        <taxon>Agaricomycotina</taxon>
        <taxon>Agaricomycetes</taxon>
        <taxon>Agaricomycetidae</taxon>
        <taxon>Agaricales</taxon>
        <taxon>Marasmiineae</taxon>
        <taxon>Marasmiaceae</taxon>
        <taxon>Marasmius</taxon>
    </lineage>
</organism>
<dbReference type="Pfam" id="PF08100">
    <property type="entry name" value="Dimerisation"/>
    <property type="match status" value="1"/>
</dbReference>
<dbReference type="InterPro" id="IPR012967">
    <property type="entry name" value="COMT_dimerisation"/>
</dbReference>
<dbReference type="GO" id="GO:0008171">
    <property type="term" value="F:O-methyltransferase activity"/>
    <property type="evidence" value="ECO:0007669"/>
    <property type="project" value="InterPro"/>
</dbReference>
<evidence type="ECO:0000256" key="2">
    <source>
        <dbReference type="ARBA" id="ARBA00022679"/>
    </source>
</evidence>
<dbReference type="InterPro" id="IPR029063">
    <property type="entry name" value="SAM-dependent_MTases_sf"/>
</dbReference>
<keyword evidence="1" id="KW-0489">Methyltransferase</keyword>
<dbReference type="GO" id="GO:0046983">
    <property type="term" value="F:protein dimerization activity"/>
    <property type="evidence" value="ECO:0007669"/>
    <property type="project" value="InterPro"/>
</dbReference>
<dbReference type="Proteomes" id="UP001049176">
    <property type="component" value="Chromosome 9"/>
</dbReference>
<keyword evidence="7" id="KW-1185">Reference proteome</keyword>
<dbReference type="RefSeq" id="XP_043003692.1">
    <property type="nucleotide sequence ID" value="XM_043158347.1"/>
</dbReference>
<dbReference type="EMBL" id="CM032189">
    <property type="protein sequence ID" value="KAG7087221.1"/>
    <property type="molecule type" value="Genomic_DNA"/>
</dbReference>
<gene>
    <name evidence="6" type="ORF">E1B28_013202</name>
</gene>
<feature type="domain" description="O-methyltransferase C-terminal" evidence="4">
    <location>
        <begin position="245"/>
        <end position="377"/>
    </location>
</feature>
<proteinExistence type="predicted"/>
<dbReference type="KEGG" id="more:E1B28_013202"/>
<dbReference type="InterPro" id="IPR036388">
    <property type="entry name" value="WH-like_DNA-bd_sf"/>
</dbReference>
<feature type="domain" description="O-methyltransferase dimerisation" evidence="5">
    <location>
        <begin position="76"/>
        <end position="155"/>
    </location>
</feature>
<keyword evidence="3" id="KW-0949">S-adenosyl-L-methionine</keyword>
<accession>A0A9P7RP53</accession>